<dbReference type="InterPro" id="IPR036866">
    <property type="entry name" value="RibonucZ/Hydroxyglut_hydro"/>
</dbReference>
<evidence type="ECO:0000256" key="2">
    <source>
        <dbReference type="ARBA" id="ARBA00022475"/>
    </source>
</evidence>
<dbReference type="Pfam" id="PF03772">
    <property type="entry name" value="Competence"/>
    <property type="match status" value="1"/>
</dbReference>
<feature type="transmembrane region" description="Helical" evidence="6">
    <location>
        <begin position="54"/>
        <end position="71"/>
    </location>
</feature>
<dbReference type="Pfam" id="PF00753">
    <property type="entry name" value="Lactamase_B"/>
    <property type="match status" value="1"/>
</dbReference>
<protein>
    <submittedName>
        <fullName evidence="8">Competence protein ComEC</fullName>
    </submittedName>
</protein>
<dbReference type="GO" id="GO:0005886">
    <property type="term" value="C:plasma membrane"/>
    <property type="evidence" value="ECO:0007669"/>
    <property type="project" value="UniProtKB-SubCell"/>
</dbReference>
<dbReference type="Pfam" id="PF13567">
    <property type="entry name" value="DUF4131"/>
    <property type="match status" value="1"/>
</dbReference>
<dbReference type="GO" id="GO:0030420">
    <property type="term" value="P:establishment of competence for transformation"/>
    <property type="evidence" value="ECO:0007669"/>
    <property type="project" value="InterPro"/>
</dbReference>
<feature type="transmembrane region" description="Helical" evidence="6">
    <location>
        <begin position="475"/>
        <end position="499"/>
    </location>
</feature>
<comment type="caution">
    <text evidence="8">The sequence shown here is derived from an EMBL/GenBank/DDBJ whole genome shotgun (WGS) entry which is preliminary data.</text>
</comment>
<name>A0A4R6QME5_9BURK</name>
<evidence type="ECO:0000313" key="8">
    <source>
        <dbReference type="EMBL" id="TDP64058.1"/>
    </source>
</evidence>
<feature type="transmembrane region" description="Helical" evidence="6">
    <location>
        <begin position="333"/>
        <end position="353"/>
    </location>
</feature>
<dbReference type="PANTHER" id="PTHR30619">
    <property type="entry name" value="DNA INTERNALIZATION/COMPETENCE PROTEIN COMEC/REC2"/>
    <property type="match status" value="1"/>
</dbReference>
<dbReference type="EMBL" id="SNXS01000004">
    <property type="protein sequence ID" value="TDP64058.1"/>
    <property type="molecule type" value="Genomic_DNA"/>
</dbReference>
<proteinExistence type="predicted"/>
<dbReference type="CDD" id="cd07731">
    <property type="entry name" value="ComA-like_MBL-fold"/>
    <property type="match status" value="1"/>
</dbReference>
<keyword evidence="3 6" id="KW-0812">Transmembrane</keyword>
<sequence>MKLGLTALMGSCLSSLLGMAGVQLLAELPGLAALLWLGLGAALLLGLGWRWRQLTSVVLAFALLGFGYGAWRAHLAMSQQLPAAWEGRDISLLGLVASLPQPTVGIAGDPGWRFHFEVEAVLTPGAQVPQRLLLAAYGPAEAAPSRWRVGDQWRLTVRLRRPHGLMNPHGFDYELWLLEQGLRATGTVRPGAQPLQSAAAYPVDRLRQSLRDRIYRHVPDSSAAGVLAALSLGDQGAIAREDWALYRQTGIAHLMAISGLHITMFAWIFGALVGRLWRRGPGLMLWLPAPQAALWGGVSAALAYALFAGWGVPAQRTVWMLVTLVLLRSLGRLWPWPMMLLAAAWVVCVIDPWALTQAGFWLSFVAVGLLMATGPDQPAMTAASRWRERLTHSLRSTWHTQWVATLGLAPLSLLLFQQVSVVGMVANLLAIPLVTLLITPLALLGAALPLLWQVAAWLVQALNLGLQGLATQPMAVWSVPVAPLWAQAGGLLAGLLLVLPLPWRVRALGLPLALPLLWPVLPQMAPGRFEVLAIDVGQGTAVLVRTREHLLLYDSGPAYAFDSNAGQRVILPLLRARGERRIDVLMLSHRDSDHVGGAASILKEFDVRALSSSLEAEHTLLLAAPRATRCVAGQQWVWDGVRFEVLHPLPEAYAGPSKSNAMSCVLRVSSAQTGQSLLLTGDIEAAQEQALVSRSGLALRSQVLTAPHHGSKTSSTAELLDAVAPQTAVFQAGYRNRFGHPAASVMARYEARHIAVVTSADCGAWRWDGLTSICERDRRRRYWHAPRQAAAVSSPGHDAPESPL</sequence>
<evidence type="ECO:0000256" key="4">
    <source>
        <dbReference type="ARBA" id="ARBA00022989"/>
    </source>
</evidence>
<gene>
    <name evidence="8" type="ORF">DES47_104346</name>
</gene>
<organism evidence="8 9">
    <name type="scientific">Roseateles toxinivorans</name>
    <dbReference type="NCBI Taxonomy" id="270368"/>
    <lineage>
        <taxon>Bacteria</taxon>
        <taxon>Pseudomonadati</taxon>
        <taxon>Pseudomonadota</taxon>
        <taxon>Betaproteobacteria</taxon>
        <taxon>Burkholderiales</taxon>
        <taxon>Sphaerotilaceae</taxon>
        <taxon>Roseateles</taxon>
    </lineage>
</organism>
<feature type="domain" description="Metallo-beta-lactamase" evidence="7">
    <location>
        <begin position="538"/>
        <end position="734"/>
    </location>
</feature>
<keyword evidence="9" id="KW-1185">Reference proteome</keyword>
<dbReference type="InterPro" id="IPR052159">
    <property type="entry name" value="Competence_DNA_uptake"/>
</dbReference>
<dbReference type="Gene3D" id="3.60.15.10">
    <property type="entry name" value="Ribonuclease Z/Hydroxyacylglutathione hydrolase-like"/>
    <property type="match status" value="1"/>
</dbReference>
<reference evidence="8 9" key="1">
    <citation type="submission" date="2019-03" db="EMBL/GenBank/DDBJ databases">
        <title>Genomic Encyclopedia of Type Strains, Phase IV (KMG-IV): sequencing the most valuable type-strain genomes for metagenomic binning, comparative biology and taxonomic classification.</title>
        <authorList>
            <person name="Goeker M."/>
        </authorList>
    </citation>
    <scope>NUCLEOTIDE SEQUENCE [LARGE SCALE GENOMIC DNA]</scope>
    <source>
        <strain evidence="8 9">DSM 16998</strain>
    </source>
</reference>
<dbReference type="InterPro" id="IPR001279">
    <property type="entry name" value="Metallo-B-lactamas"/>
</dbReference>
<dbReference type="InterPro" id="IPR035681">
    <property type="entry name" value="ComA-like_MBL"/>
</dbReference>
<dbReference type="PANTHER" id="PTHR30619:SF1">
    <property type="entry name" value="RECOMBINATION PROTEIN 2"/>
    <property type="match status" value="1"/>
</dbReference>
<feature type="transmembrane region" description="Helical" evidence="6">
    <location>
        <begin position="293"/>
        <end position="313"/>
    </location>
</feature>
<feature type="transmembrane region" description="Helical" evidence="6">
    <location>
        <begin position="428"/>
        <end position="455"/>
    </location>
</feature>
<dbReference type="AlphaFoldDB" id="A0A4R6QME5"/>
<keyword evidence="5 6" id="KW-0472">Membrane</keyword>
<dbReference type="InterPro" id="IPR025405">
    <property type="entry name" value="DUF4131"/>
</dbReference>
<evidence type="ECO:0000256" key="6">
    <source>
        <dbReference type="SAM" id="Phobius"/>
    </source>
</evidence>
<dbReference type="InParanoid" id="A0A4R6QME5"/>
<dbReference type="Proteomes" id="UP000295361">
    <property type="component" value="Unassembled WGS sequence"/>
</dbReference>
<dbReference type="InterPro" id="IPR004477">
    <property type="entry name" value="ComEC_N"/>
</dbReference>
<evidence type="ECO:0000256" key="5">
    <source>
        <dbReference type="ARBA" id="ARBA00023136"/>
    </source>
</evidence>
<dbReference type="NCBIfam" id="TIGR00360">
    <property type="entry name" value="ComEC_N-term"/>
    <property type="match status" value="1"/>
</dbReference>
<evidence type="ECO:0000259" key="7">
    <source>
        <dbReference type="SMART" id="SM00849"/>
    </source>
</evidence>
<accession>A0A4R6QME5</accession>
<dbReference type="InterPro" id="IPR004797">
    <property type="entry name" value="Competence_ComEC/Rec2"/>
</dbReference>
<dbReference type="FunCoup" id="A0A4R6QME5">
    <property type="interactions" value="255"/>
</dbReference>
<dbReference type="NCBIfam" id="TIGR00361">
    <property type="entry name" value="ComEC_Rec2"/>
    <property type="match status" value="1"/>
</dbReference>
<feature type="transmembrane region" description="Helical" evidence="6">
    <location>
        <begin position="398"/>
        <end position="416"/>
    </location>
</feature>
<evidence type="ECO:0000313" key="9">
    <source>
        <dbReference type="Proteomes" id="UP000295361"/>
    </source>
</evidence>
<comment type="subcellular location">
    <subcellularLocation>
        <location evidence="1">Cell membrane</location>
        <topology evidence="1">Multi-pass membrane protein</topology>
    </subcellularLocation>
</comment>
<dbReference type="SMART" id="SM00849">
    <property type="entry name" value="Lactamase_B"/>
    <property type="match status" value="1"/>
</dbReference>
<feature type="transmembrane region" description="Helical" evidence="6">
    <location>
        <begin position="250"/>
        <end position="273"/>
    </location>
</feature>
<evidence type="ECO:0000256" key="3">
    <source>
        <dbReference type="ARBA" id="ARBA00022692"/>
    </source>
</evidence>
<evidence type="ECO:0000256" key="1">
    <source>
        <dbReference type="ARBA" id="ARBA00004651"/>
    </source>
</evidence>
<keyword evidence="2" id="KW-1003">Cell membrane</keyword>
<dbReference type="SUPFAM" id="SSF56281">
    <property type="entry name" value="Metallo-hydrolase/oxidoreductase"/>
    <property type="match status" value="1"/>
</dbReference>
<keyword evidence="4 6" id="KW-1133">Transmembrane helix</keyword>